<evidence type="ECO:0000313" key="2">
    <source>
        <dbReference type="Proteomes" id="UP000070700"/>
    </source>
</evidence>
<dbReference type="SUPFAM" id="SSF48452">
    <property type="entry name" value="TPR-like"/>
    <property type="match status" value="1"/>
</dbReference>
<name>A0A132B745_MOLSC</name>
<dbReference type="AlphaFoldDB" id="A0A132B745"/>
<dbReference type="InParanoid" id="A0A132B745"/>
<accession>A0A132B745</accession>
<dbReference type="OrthoDB" id="3524732at2759"/>
<reference evidence="1 2" key="1">
    <citation type="submission" date="2015-10" db="EMBL/GenBank/DDBJ databases">
        <title>Full genome of DAOMC 229536 Phialocephala scopiformis, a fungal endophyte of spruce producing the potent anti-insectan compound rugulosin.</title>
        <authorList>
            <consortium name="DOE Joint Genome Institute"/>
            <person name="Walker A.K."/>
            <person name="Frasz S.L."/>
            <person name="Seifert K.A."/>
            <person name="Miller J.D."/>
            <person name="Mondo S.J."/>
            <person name="Labutti K."/>
            <person name="Lipzen A."/>
            <person name="Dockter R."/>
            <person name="Kennedy M."/>
            <person name="Grigoriev I.V."/>
            <person name="Spatafora J.W."/>
        </authorList>
    </citation>
    <scope>NUCLEOTIDE SEQUENCE [LARGE SCALE GENOMIC DNA]</scope>
    <source>
        <strain evidence="1 2">CBS 120377</strain>
    </source>
</reference>
<organism evidence="1 2">
    <name type="scientific">Mollisia scopiformis</name>
    <name type="common">Conifer needle endophyte fungus</name>
    <name type="synonym">Phialocephala scopiformis</name>
    <dbReference type="NCBI Taxonomy" id="149040"/>
    <lineage>
        <taxon>Eukaryota</taxon>
        <taxon>Fungi</taxon>
        <taxon>Dikarya</taxon>
        <taxon>Ascomycota</taxon>
        <taxon>Pezizomycotina</taxon>
        <taxon>Leotiomycetes</taxon>
        <taxon>Helotiales</taxon>
        <taxon>Mollisiaceae</taxon>
        <taxon>Mollisia</taxon>
    </lineage>
</organism>
<evidence type="ECO:0008006" key="3">
    <source>
        <dbReference type="Google" id="ProtNLM"/>
    </source>
</evidence>
<dbReference type="KEGG" id="psco:LY89DRAFT_766125"/>
<dbReference type="Gene3D" id="1.25.40.10">
    <property type="entry name" value="Tetratricopeptide repeat domain"/>
    <property type="match status" value="1"/>
</dbReference>
<dbReference type="Proteomes" id="UP000070700">
    <property type="component" value="Unassembled WGS sequence"/>
</dbReference>
<dbReference type="GeneID" id="28831439"/>
<dbReference type="InterPro" id="IPR011990">
    <property type="entry name" value="TPR-like_helical_dom_sf"/>
</dbReference>
<sequence>MDLPVLRNAVRNPTVNNHVLVEDDVMRYQQYTKQMAGLSRYLGVEYKILPGFLRRGGDYILEVLAGYDESSYNDHAFRLTGMFKEAEEISEDAGEKGSATLGGLHPAYDGMRDLGKAISKGEHVELLSSRSLPKDHPLLLQEMAMQGIRYYRHQKYDQAREYYQKIHYGILLFQSGKADEASEILEALLPEAKRVLGVTDKHVSHKLILLYCQVALNLTPLLISLPFSHAEPRHHC</sequence>
<proteinExistence type="predicted"/>
<gene>
    <name evidence="1" type="ORF">LY89DRAFT_766125</name>
</gene>
<keyword evidence="2" id="KW-1185">Reference proteome</keyword>
<evidence type="ECO:0000313" key="1">
    <source>
        <dbReference type="EMBL" id="KUJ07497.1"/>
    </source>
</evidence>
<dbReference type="RefSeq" id="XP_018061852.1">
    <property type="nucleotide sequence ID" value="XM_018221713.1"/>
</dbReference>
<protein>
    <recommendedName>
        <fullName evidence="3">Tetratricopeptide repeat protein</fullName>
    </recommendedName>
</protein>
<dbReference type="EMBL" id="KQ947439">
    <property type="protein sequence ID" value="KUJ07497.1"/>
    <property type="molecule type" value="Genomic_DNA"/>
</dbReference>